<dbReference type="EMBL" id="JAFIRR010000113">
    <property type="protein sequence ID" value="MCO6418043.1"/>
    <property type="molecule type" value="Genomic_DNA"/>
</dbReference>
<gene>
    <name evidence="20" type="ORF">JYK14_18020</name>
</gene>
<evidence type="ECO:0000256" key="7">
    <source>
        <dbReference type="ARBA" id="ARBA00022435"/>
    </source>
</evidence>
<dbReference type="InterPro" id="IPR040978">
    <property type="entry name" value="Isocitrate_DH_TT1725_C"/>
</dbReference>
<dbReference type="PANTHER" id="PTHR11835:SF43">
    <property type="entry name" value="ISOPROPYLMALATE DEHYDROGENASE-LIKE DOMAIN-CONTAINING PROTEIN"/>
    <property type="match status" value="1"/>
</dbReference>
<dbReference type="SMART" id="SM01329">
    <property type="entry name" value="Iso_dh"/>
    <property type="match status" value="1"/>
</dbReference>
<evidence type="ECO:0000256" key="12">
    <source>
        <dbReference type="ARBA" id="ARBA00023002"/>
    </source>
</evidence>
<evidence type="ECO:0000256" key="6">
    <source>
        <dbReference type="ARBA" id="ARBA00019562"/>
    </source>
</evidence>
<evidence type="ECO:0000256" key="11">
    <source>
        <dbReference type="ARBA" id="ARBA00022857"/>
    </source>
</evidence>
<keyword evidence="8" id="KW-0816">Tricarboxylic acid cycle</keyword>
<evidence type="ECO:0000256" key="3">
    <source>
        <dbReference type="ARBA" id="ARBA00007769"/>
    </source>
</evidence>
<comment type="cofactor">
    <cofactor evidence="1">
        <name>Mn(2+)</name>
        <dbReference type="ChEBI" id="CHEBI:29035"/>
    </cofactor>
</comment>
<dbReference type="Gene3D" id="3.40.718.10">
    <property type="entry name" value="Isopropylmalate Dehydrogenase"/>
    <property type="match status" value="1"/>
</dbReference>
<comment type="subunit">
    <text evidence="4">Homodimer.</text>
</comment>
<dbReference type="PROSITE" id="PS00470">
    <property type="entry name" value="IDH_IMDH"/>
    <property type="match status" value="1"/>
</dbReference>
<dbReference type="Pfam" id="PF00180">
    <property type="entry name" value="Iso_dh"/>
    <property type="match status" value="1"/>
</dbReference>
<comment type="caution">
    <text evidence="20">The sequence shown here is derived from an EMBL/GenBank/DDBJ whole genome shotgun (WGS) entry which is preliminary data.</text>
</comment>
<keyword evidence="7" id="KW-0329">Glyoxylate bypass</keyword>
<evidence type="ECO:0000313" key="20">
    <source>
        <dbReference type="EMBL" id="MCO6418043.1"/>
    </source>
</evidence>
<dbReference type="Pfam" id="PF18324">
    <property type="entry name" value="Isocitrate_DH_C_bact"/>
    <property type="match status" value="1"/>
</dbReference>
<dbReference type="PANTHER" id="PTHR11835">
    <property type="entry name" value="DECARBOXYLATING DEHYDROGENASES-ISOCITRATE, ISOPROPYLMALATE, TARTRATE"/>
    <property type="match status" value="1"/>
</dbReference>
<dbReference type="Gene3D" id="3.30.70.1570">
    <property type="match status" value="1"/>
</dbReference>
<evidence type="ECO:0000256" key="1">
    <source>
        <dbReference type="ARBA" id="ARBA00001936"/>
    </source>
</evidence>
<evidence type="ECO:0000256" key="16">
    <source>
        <dbReference type="ARBA" id="ARBA00029990"/>
    </source>
</evidence>
<keyword evidence="13" id="KW-0464">Manganese</keyword>
<comment type="similarity">
    <text evidence="3">Belongs to the isocitrate and isopropylmalate dehydrogenases family.</text>
</comment>
<evidence type="ECO:0000256" key="13">
    <source>
        <dbReference type="ARBA" id="ARBA00023211"/>
    </source>
</evidence>
<organism evidence="20 21">
    <name type="scientific">Siccirubricoccus soli</name>
    <dbReference type="NCBI Taxonomy" id="2899147"/>
    <lineage>
        <taxon>Bacteria</taxon>
        <taxon>Pseudomonadati</taxon>
        <taxon>Pseudomonadota</taxon>
        <taxon>Alphaproteobacteria</taxon>
        <taxon>Acetobacterales</taxon>
        <taxon>Roseomonadaceae</taxon>
        <taxon>Siccirubricoccus</taxon>
    </lineage>
</organism>
<feature type="domain" description="Isopropylmalate dehydrogenase-like" evidence="19">
    <location>
        <begin position="18"/>
        <end position="348"/>
    </location>
</feature>
<evidence type="ECO:0000256" key="9">
    <source>
        <dbReference type="ARBA" id="ARBA00022723"/>
    </source>
</evidence>
<dbReference type="EC" id="1.1.1.42" evidence="5"/>
<proteinExistence type="inferred from homology"/>
<evidence type="ECO:0000256" key="15">
    <source>
        <dbReference type="ARBA" id="ARBA00029765"/>
    </source>
</evidence>
<evidence type="ECO:0000256" key="4">
    <source>
        <dbReference type="ARBA" id="ARBA00011738"/>
    </source>
</evidence>
<evidence type="ECO:0000256" key="18">
    <source>
        <dbReference type="ARBA" id="ARBA00046127"/>
    </source>
</evidence>
<keyword evidence="21" id="KW-1185">Reference proteome</keyword>
<evidence type="ECO:0000256" key="14">
    <source>
        <dbReference type="ARBA" id="ARBA00023554"/>
    </source>
</evidence>
<dbReference type="GO" id="GO:0004450">
    <property type="term" value="F:isocitrate dehydrogenase (NADP+) activity"/>
    <property type="evidence" value="ECO:0007669"/>
    <property type="project" value="UniProtKB-EC"/>
</dbReference>
<dbReference type="InterPro" id="IPR024084">
    <property type="entry name" value="IsoPropMal-DH-like_dom"/>
</dbReference>
<protein>
    <recommendedName>
        <fullName evidence="6">Isocitrate dehydrogenase [NADP]</fullName>
        <ecNumber evidence="5">1.1.1.42</ecNumber>
    </recommendedName>
    <alternativeName>
        <fullName evidence="15">IDP</fullName>
    </alternativeName>
    <alternativeName>
        <fullName evidence="16">NADP(+)-specific ICDH</fullName>
    </alternativeName>
    <alternativeName>
        <fullName evidence="17">Oxalosuccinate decarboxylase</fullName>
    </alternativeName>
</protein>
<evidence type="ECO:0000256" key="5">
    <source>
        <dbReference type="ARBA" id="ARBA00013013"/>
    </source>
</evidence>
<evidence type="ECO:0000256" key="17">
    <source>
        <dbReference type="ARBA" id="ARBA00031098"/>
    </source>
</evidence>
<dbReference type="SUPFAM" id="SSF53659">
    <property type="entry name" value="Isocitrate/Isopropylmalate dehydrogenase-like"/>
    <property type="match status" value="1"/>
</dbReference>
<reference evidence="20 21" key="1">
    <citation type="submission" date="2021-12" db="EMBL/GenBank/DDBJ databases">
        <title>Siccirubricoccus leaddurans sp. nov., a high concentration Zn2+ tolerance bacterium.</title>
        <authorList>
            <person name="Cao Y."/>
        </authorList>
    </citation>
    <scope>NUCLEOTIDE SEQUENCE [LARGE SCALE GENOMIC DNA]</scope>
    <source>
        <strain evidence="20 21">KC 17139</strain>
    </source>
</reference>
<keyword evidence="11" id="KW-0521">NADP</keyword>
<sequence length="490" mass="52881">MDATPQPLSTETIREKVPVTAIPGDGIGREVMAAVRQVLDAAGARIAWEEALAGAEAFRKGIATGAPQETLDSIARTGVALKGPLETPVGYGEKSANVTLRKIFEMYGNVRPVRELPGIHTPFGGRGIDFVVVRENVEDVYAGIEHMQTPSVAQCLKLITEVGCERIVRLAAAVAEAEGRKKVTVATKANIMKLTEGMMKRVGEQVLKDYPSLTPEHMIVDNCAHQMVIRPEQFDVTVMTNMNGDILSDLAAGLVGGLGVAPSANLGDHVAMFEAVHGSAPQIAGKGIANPTALLLSALMMLRHIGDFATARKVEHALYVTLEEGRDLTGDIAPEGEGAPTQAFVERIIANLGRESEKVPEREYRPIALKQWPQITWYRAATTRELVGVDVFVESERDPHAIGITLGAAAEGSAFTLAGIGSRGAQVWPDMGGHTFLVDHFRARFLFKEPPKGNGIAEITDLLQRIGRQHNWMHIEKLQRFDGAPAYSVA</sequence>
<accession>A0ABT1D7Z2</accession>
<dbReference type="InterPro" id="IPR019818">
    <property type="entry name" value="IsoCit/isopropylmalate_DH_CS"/>
</dbReference>
<evidence type="ECO:0000256" key="2">
    <source>
        <dbReference type="ARBA" id="ARBA00001946"/>
    </source>
</evidence>
<evidence type="ECO:0000256" key="10">
    <source>
        <dbReference type="ARBA" id="ARBA00022842"/>
    </source>
</evidence>
<evidence type="ECO:0000259" key="19">
    <source>
        <dbReference type="SMART" id="SM01329"/>
    </source>
</evidence>
<dbReference type="InterPro" id="IPR046997">
    <property type="entry name" value="Isocitrate_DH_TT1725_C_sf"/>
</dbReference>
<comment type="catalytic activity">
    <reaction evidence="14">
        <text>D-threo-isocitrate + NADP(+) = 2-oxoglutarate + CO2 + NADPH</text>
        <dbReference type="Rhea" id="RHEA:19629"/>
        <dbReference type="ChEBI" id="CHEBI:15562"/>
        <dbReference type="ChEBI" id="CHEBI:16526"/>
        <dbReference type="ChEBI" id="CHEBI:16810"/>
        <dbReference type="ChEBI" id="CHEBI:57783"/>
        <dbReference type="ChEBI" id="CHEBI:58349"/>
        <dbReference type="EC" id="1.1.1.42"/>
    </reaction>
</comment>
<keyword evidence="9" id="KW-0479">Metal-binding</keyword>
<name>A0ABT1D7Z2_9PROT</name>
<evidence type="ECO:0000313" key="21">
    <source>
        <dbReference type="Proteomes" id="UP001523392"/>
    </source>
</evidence>
<keyword evidence="10" id="KW-0460">Magnesium</keyword>
<evidence type="ECO:0000256" key="8">
    <source>
        <dbReference type="ARBA" id="ARBA00022532"/>
    </source>
</evidence>
<dbReference type="NCBIfam" id="NF006673">
    <property type="entry name" value="PRK09222.1"/>
    <property type="match status" value="1"/>
</dbReference>
<dbReference type="Proteomes" id="UP001523392">
    <property type="component" value="Unassembled WGS sequence"/>
</dbReference>
<dbReference type="RefSeq" id="WP_252954672.1">
    <property type="nucleotide sequence ID" value="NZ_JAFIRR010000113.1"/>
</dbReference>
<keyword evidence="12 20" id="KW-0560">Oxidoreductase</keyword>
<comment type="function">
    <text evidence="18">Catalyzes the oxidative decarboxylation of isocitrate to 2-oxoglutarate and carbon dioxide with the concomitant reduction of NADP(+).</text>
</comment>
<comment type="cofactor">
    <cofactor evidence="2">
        <name>Mg(2+)</name>
        <dbReference type="ChEBI" id="CHEBI:18420"/>
    </cofactor>
</comment>